<name>A0A1U7V105_NICSY</name>
<proteinExistence type="predicted"/>
<keyword evidence="9" id="KW-1185">Reference proteome</keyword>
<keyword evidence="1" id="KW-0808">Transferase</keyword>
<feature type="region of interest" description="Disordered" evidence="7">
    <location>
        <begin position="91"/>
        <end position="135"/>
    </location>
</feature>
<keyword evidence="5" id="KW-0378">Hydrolase</keyword>
<dbReference type="PANTHER" id="PTHR34072:SF57">
    <property type="entry name" value="RNA-DIRECTED DNA POLYMERASE"/>
    <property type="match status" value="1"/>
</dbReference>
<evidence type="ECO:0000256" key="4">
    <source>
        <dbReference type="ARBA" id="ARBA00022759"/>
    </source>
</evidence>
<dbReference type="Pfam" id="PF17917">
    <property type="entry name" value="RT_RNaseH"/>
    <property type="match status" value="1"/>
</dbReference>
<organism evidence="9 10">
    <name type="scientific">Nicotiana sylvestris</name>
    <name type="common">Wood tobacco</name>
    <name type="synonym">South American tobacco</name>
    <dbReference type="NCBI Taxonomy" id="4096"/>
    <lineage>
        <taxon>Eukaryota</taxon>
        <taxon>Viridiplantae</taxon>
        <taxon>Streptophyta</taxon>
        <taxon>Embryophyta</taxon>
        <taxon>Tracheophyta</taxon>
        <taxon>Spermatophyta</taxon>
        <taxon>Magnoliopsida</taxon>
        <taxon>eudicotyledons</taxon>
        <taxon>Gunneridae</taxon>
        <taxon>Pentapetalae</taxon>
        <taxon>asterids</taxon>
        <taxon>lamiids</taxon>
        <taxon>Solanales</taxon>
        <taxon>Solanaceae</taxon>
        <taxon>Nicotianoideae</taxon>
        <taxon>Nicotianeae</taxon>
        <taxon>Nicotiana</taxon>
    </lineage>
</organism>
<keyword evidence="3" id="KW-0540">Nuclease</keyword>
<evidence type="ECO:0000256" key="1">
    <source>
        <dbReference type="ARBA" id="ARBA00022679"/>
    </source>
</evidence>
<protein>
    <submittedName>
        <fullName evidence="10">Uncharacterized protein LOC104212493</fullName>
    </submittedName>
</protein>
<dbReference type="GO" id="GO:0004519">
    <property type="term" value="F:endonuclease activity"/>
    <property type="evidence" value="ECO:0007669"/>
    <property type="project" value="UniProtKB-KW"/>
</dbReference>
<evidence type="ECO:0000259" key="8">
    <source>
        <dbReference type="Pfam" id="PF17917"/>
    </source>
</evidence>
<sequence>MHPIYYTSRTLSGAQLNYTVTEKVMLAVVFAFDKFRSYLIGSKILDRKGIENQVADHLSRLEGVEKKVEVEEILETFPDEQLLTMSLEKRHGTMAPSKKCRTTGASSTSQAGSFRARTSAPTRPYGSNKFVSAAA</sequence>
<evidence type="ECO:0000256" key="6">
    <source>
        <dbReference type="ARBA" id="ARBA00022918"/>
    </source>
</evidence>
<dbReference type="Proteomes" id="UP000189701">
    <property type="component" value="Unplaced"/>
</dbReference>
<feature type="domain" description="Reverse transcriptase RNase H-like" evidence="8">
    <location>
        <begin position="2"/>
        <end position="44"/>
    </location>
</feature>
<dbReference type="SUPFAM" id="SSF56672">
    <property type="entry name" value="DNA/RNA polymerases"/>
    <property type="match status" value="1"/>
</dbReference>
<dbReference type="GO" id="GO:0016787">
    <property type="term" value="F:hydrolase activity"/>
    <property type="evidence" value="ECO:0007669"/>
    <property type="project" value="UniProtKB-KW"/>
</dbReference>
<reference evidence="9" key="1">
    <citation type="journal article" date="2013" name="Genome Biol.">
        <title>Reference genomes and transcriptomes of Nicotiana sylvestris and Nicotiana tomentosiformis.</title>
        <authorList>
            <person name="Sierro N."/>
            <person name="Battey J.N."/>
            <person name="Ouadi S."/>
            <person name="Bovet L."/>
            <person name="Goepfert S."/>
            <person name="Bakaher N."/>
            <person name="Peitsch M.C."/>
            <person name="Ivanov N.V."/>
        </authorList>
    </citation>
    <scope>NUCLEOTIDE SEQUENCE [LARGE SCALE GENOMIC DNA]</scope>
</reference>
<evidence type="ECO:0000256" key="7">
    <source>
        <dbReference type="SAM" id="MobiDB-lite"/>
    </source>
</evidence>
<reference evidence="10" key="2">
    <citation type="submission" date="2025-08" db="UniProtKB">
        <authorList>
            <consortium name="RefSeq"/>
        </authorList>
    </citation>
    <scope>IDENTIFICATION</scope>
    <source>
        <tissue evidence="10">Leaf</tissue>
    </source>
</reference>
<evidence type="ECO:0000313" key="9">
    <source>
        <dbReference type="Proteomes" id="UP000189701"/>
    </source>
</evidence>
<dbReference type="InterPro" id="IPR041373">
    <property type="entry name" value="RT_RNaseH"/>
</dbReference>
<evidence type="ECO:0000256" key="3">
    <source>
        <dbReference type="ARBA" id="ARBA00022722"/>
    </source>
</evidence>
<feature type="compositionally biased region" description="Low complexity" evidence="7">
    <location>
        <begin position="102"/>
        <end position="113"/>
    </location>
</feature>
<keyword evidence="4" id="KW-0255">Endonuclease</keyword>
<gene>
    <name evidence="10" type="primary">LOC104212493</name>
</gene>
<evidence type="ECO:0000256" key="5">
    <source>
        <dbReference type="ARBA" id="ARBA00022801"/>
    </source>
</evidence>
<dbReference type="RefSeq" id="XP_009760078.1">
    <property type="nucleotide sequence ID" value="XM_009761776.1"/>
</dbReference>
<keyword evidence="2" id="KW-0548">Nucleotidyltransferase</keyword>
<evidence type="ECO:0000313" key="10">
    <source>
        <dbReference type="RefSeq" id="XP_009760078.1"/>
    </source>
</evidence>
<dbReference type="GO" id="GO:0003964">
    <property type="term" value="F:RNA-directed DNA polymerase activity"/>
    <property type="evidence" value="ECO:0007669"/>
    <property type="project" value="UniProtKB-KW"/>
</dbReference>
<dbReference type="AlphaFoldDB" id="A0A1U7V105"/>
<dbReference type="eggNOG" id="KOG0017">
    <property type="taxonomic scope" value="Eukaryota"/>
</dbReference>
<dbReference type="PANTHER" id="PTHR34072">
    <property type="entry name" value="ENZYMATIC POLYPROTEIN-RELATED"/>
    <property type="match status" value="1"/>
</dbReference>
<evidence type="ECO:0000256" key="2">
    <source>
        <dbReference type="ARBA" id="ARBA00022695"/>
    </source>
</evidence>
<dbReference type="InterPro" id="IPR043502">
    <property type="entry name" value="DNA/RNA_pol_sf"/>
</dbReference>
<accession>A0A1U7V105</accession>
<keyword evidence="6" id="KW-0695">RNA-directed DNA polymerase</keyword>